<dbReference type="RefSeq" id="WP_077808335.1">
    <property type="nucleotide sequence ID" value="NZ_BJXS01000009.1"/>
</dbReference>
<protein>
    <submittedName>
        <fullName evidence="6">Amino acid transporter</fullName>
    </submittedName>
</protein>
<name>A0A1U9KU92_9PROT</name>
<dbReference type="GO" id="GO:0016020">
    <property type="term" value="C:membrane"/>
    <property type="evidence" value="ECO:0007669"/>
    <property type="project" value="UniProtKB-SubCell"/>
</dbReference>
<dbReference type="STRING" id="320497.A0U93_04540"/>
<sequence>MLSLLGPLSRCKPIDAQPLAEEKGGLRRVLGPMDLILLGVGTTIGAGLFSLTGVAAAQNAGPAVVLAFTVAAIACSFAGLCYAELASIVPTAGSAYSYVYATLGELMAWIIGWDLVLEYTVGAATVAVSWSGYIASVLHGWGLHPDPRWLASPFTTVTLADGTQARGWLNIPAMVAIWLITALLVRGISESAKVNAVVVALKLGVVAAVIVFCSPFIETANYHPFLPPNDGTFGHFGPSGVMRAAGMVFFAYLGFDIVSTTAQETRNPARAMPIGILGSLAICTVIYIVFSLVLCGVVDYRSMLNDSSPVATAIDRTHRAWLQNAVKISVLLGYISVLLGLMLGQVRVFYAMARDGLLPAFFARLNPKSRAPVKSHLLFAVITSILAGTLPIAVLGNMTSIGTLLAFVMVCVGVGILQRREPDRHRNFRVPGGPIIPILGTISCLAVMLSLDILTWVRLIVWLALGLVVYGVYGRHRSLLANPENT</sequence>
<evidence type="ECO:0000256" key="4">
    <source>
        <dbReference type="ARBA" id="ARBA00022989"/>
    </source>
</evidence>
<organism evidence="6 7">
    <name type="scientific">Neoasaia chiangmaiensis</name>
    <dbReference type="NCBI Taxonomy" id="320497"/>
    <lineage>
        <taxon>Bacteria</taxon>
        <taxon>Pseudomonadati</taxon>
        <taxon>Pseudomonadota</taxon>
        <taxon>Alphaproteobacteria</taxon>
        <taxon>Acetobacterales</taxon>
        <taxon>Acetobacteraceae</taxon>
        <taxon>Neoasaia</taxon>
    </lineage>
</organism>
<dbReference type="AlphaFoldDB" id="A0A1U9KU92"/>
<dbReference type="Gene3D" id="1.20.1740.10">
    <property type="entry name" value="Amino acid/polyamine transporter I"/>
    <property type="match status" value="1"/>
</dbReference>
<dbReference type="PIRSF" id="PIRSF006060">
    <property type="entry name" value="AA_transporter"/>
    <property type="match status" value="1"/>
</dbReference>
<dbReference type="InterPro" id="IPR002293">
    <property type="entry name" value="AA/rel_permease1"/>
</dbReference>
<reference evidence="6 7" key="1">
    <citation type="submission" date="2016-03" db="EMBL/GenBank/DDBJ databases">
        <title>Acetic acid bacteria sequencing.</title>
        <authorList>
            <person name="Brandt J."/>
            <person name="Jakob F."/>
            <person name="Vogel R.F."/>
        </authorList>
    </citation>
    <scope>NUCLEOTIDE SEQUENCE [LARGE SCALE GENOMIC DNA]</scope>
    <source>
        <strain evidence="6 7">NBRC 101099</strain>
    </source>
</reference>
<dbReference type="KEGG" id="nch:A0U93_04540"/>
<dbReference type="PANTHER" id="PTHR43243">
    <property type="entry name" value="INNER MEMBRANE TRANSPORTER YGJI-RELATED"/>
    <property type="match status" value="1"/>
</dbReference>
<keyword evidence="4" id="KW-1133">Transmembrane helix</keyword>
<comment type="subcellular location">
    <subcellularLocation>
        <location evidence="1">Membrane</location>
        <topology evidence="1">Multi-pass membrane protein</topology>
    </subcellularLocation>
</comment>
<dbReference type="Pfam" id="PF13520">
    <property type="entry name" value="AA_permease_2"/>
    <property type="match status" value="1"/>
</dbReference>
<dbReference type="EMBL" id="CP014691">
    <property type="protein sequence ID" value="AQS89287.1"/>
    <property type="molecule type" value="Genomic_DNA"/>
</dbReference>
<proteinExistence type="predicted"/>
<evidence type="ECO:0000256" key="1">
    <source>
        <dbReference type="ARBA" id="ARBA00004141"/>
    </source>
</evidence>
<gene>
    <name evidence="6" type="ORF">A0U93_04540</name>
</gene>
<evidence type="ECO:0000256" key="5">
    <source>
        <dbReference type="ARBA" id="ARBA00023136"/>
    </source>
</evidence>
<dbReference type="PANTHER" id="PTHR43243:SF4">
    <property type="entry name" value="CATIONIC AMINO ACID TRANSPORTER 4"/>
    <property type="match status" value="1"/>
</dbReference>
<keyword evidence="5" id="KW-0472">Membrane</keyword>
<evidence type="ECO:0000313" key="7">
    <source>
        <dbReference type="Proteomes" id="UP000188604"/>
    </source>
</evidence>
<accession>A0A1U9KU92</accession>
<dbReference type="OrthoDB" id="9804700at2"/>
<dbReference type="GO" id="GO:0015171">
    <property type="term" value="F:amino acid transmembrane transporter activity"/>
    <property type="evidence" value="ECO:0007669"/>
    <property type="project" value="TreeGrafter"/>
</dbReference>
<dbReference type="Proteomes" id="UP000188604">
    <property type="component" value="Chromosome"/>
</dbReference>
<keyword evidence="2" id="KW-0813">Transport</keyword>
<keyword evidence="3" id="KW-0812">Transmembrane</keyword>
<evidence type="ECO:0000256" key="2">
    <source>
        <dbReference type="ARBA" id="ARBA00022448"/>
    </source>
</evidence>
<keyword evidence="7" id="KW-1185">Reference proteome</keyword>
<evidence type="ECO:0000256" key="3">
    <source>
        <dbReference type="ARBA" id="ARBA00022692"/>
    </source>
</evidence>
<evidence type="ECO:0000313" key="6">
    <source>
        <dbReference type="EMBL" id="AQS89287.1"/>
    </source>
</evidence>